<gene>
    <name evidence="18" type="ORF">SAMN05192568_100679</name>
</gene>
<comment type="catalytic activity">
    <reaction evidence="14">
        <text>[GlcNAc-(1-&gt;4)-Mur2Ac(oyl-L-Ala-gamma-D-Glu-L-Lys-D-Ala-D-Ala)](n)-di-trans,octa-cis-undecaprenyl diphosphate + beta-D-GlcNAc-(1-&gt;4)-Mur2Ac(oyl-L-Ala-gamma-D-Glu-L-Lys-D-Ala-D-Ala)-di-trans,octa-cis-undecaprenyl diphosphate = [GlcNAc-(1-&gt;4)-Mur2Ac(oyl-L-Ala-gamma-D-Glu-L-Lys-D-Ala-D-Ala)](n+1)-di-trans,octa-cis-undecaprenyl diphosphate + di-trans,octa-cis-undecaprenyl diphosphate + H(+)</text>
        <dbReference type="Rhea" id="RHEA:23708"/>
        <dbReference type="Rhea" id="RHEA-COMP:9602"/>
        <dbReference type="Rhea" id="RHEA-COMP:9603"/>
        <dbReference type="ChEBI" id="CHEBI:15378"/>
        <dbReference type="ChEBI" id="CHEBI:58405"/>
        <dbReference type="ChEBI" id="CHEBI:60033"/>
        <dbReference type="ChEBI" id="CHEBI:78435"/>
        <dbReference type="EC" id="2.4.99.28"/>
    </reaction>
</comment>
<evidence type="ECO:0000256" key="3">
    <source>
        <dbReference type="ARBA" id="ARBA00007739"/>
    </source>
</evidence>
<feature type="domain" description="Penicillin-binding protein transpeptidase" evidence="16">
    <location>
        <begin position="371"/>
        <end position="650"/>
    </location>
</feature>
<comment type="similarity">
    <text evidence="2">In the C-terminal section; belongs to the transpeptidase family.</text>
</comment>
<dbReference type="GO" id="GO:0006508">
    <property type="term" value="P:proteolysis"/>
    <property type="evidence" value="ECO:0007669"/>
    <property type="project" value="UniProtKB-KW"/>
</dbReference>
<keyword evidence="7" id="KW-0808">Transferase</keyword>
<dbReference type="Proteomes" id="UP000199048">
    <property type="component" value="Unassembled WGS sequence"/>
</dbReference>
<keyword evidence="8" id="KW-0378">Hydrolase</keyword>
<name>A0A1I4IDE1_9HYPH</name>
<feature type="compositionally biased region" description="Basic and acidic residues" evidence="15">
    <location>
        <begin position="730"/>
        <end position="740"/>
    </location>
</feature>
<feature type="region of interest" description="Disordered" evidence="15">
    <location>
        <begin position="714"/>
        <end position="766"/>
    </location>
</feature>
<keyword evidence="12" id="KW-0961">Cell wall biogenesis/degradation</keyword>
<dbReference type="InterPro" id="IPR050396">
    <property type="entry name" value="Glycosyltr_51/Transpeptidase"/>
</dbReference>
<keyword evidence="5" id="KW-0645">Protease</keyword>
<comment type="catalytic activity">
    <reaction evidence="13">
        <text>Preferential cleavage: (Ac)2-L-Lys-D-Ala-|-D-Ala. Also transpeptidation of peptidyl-alanyl moieties that are N-acyl substituents of D-alanine.</text>
        <dbReference type="EC" id="3.4.16.4"/>
    </reaction>
</comment>
<dbReference type="Gene3D" id="3.40.710.10">
    <property type="entry name" value="DD-peptidase/beta-lactamase superfamily"/>
    <property type="match status" value="1"/>
</dbReference>
<dbReference type="SUPFAM" id="SSF56601">
    <property type="entry name" value="beta-lactamase/transpeptidase-like"/>
    <property type="match status" value="1"/>
</dbReference>
<evidence type="ECO:0000256" key="2">
    <source>
        <dbReference type="ARBA" id="ARBA00007090"/>
    </source>
</evidence>
<reference evidence="19" key="1">
    <citation type="submission" date="2016-10" db="EMBL/GenBank/DDBJ databases">
        <authorList>
            <person name="Varghese N."/>
            <person name="Submissions S."/>
        </authorList>
    </citation>
    <scope>NUCLEOTIDE SEQUENCE [LARGE SCALE GENOMIC DNA]</scope>
    <source>
        <strain evidence="19">BL36</strain>
    </source>
</reference>
<dbReference type="GO" id="GO:0008360">
    <property type="term" value="P:regulation of cell shape"/>
    <property type="evidence" value="ECO:0007669"/>
    <property type="project" value="UniProtKB-KW"/>
</dbReference>
<dbReference type="InterPro" id="IPR036950">
    <property type="entry name" value="PBP_transglycosylase"/>
</dbReference>
<accession>A0A1I4IDE1</accession>
<dbReference type="InterPro" id="IPR001460">
    <property type="entry name" value="PCN-bd_Tpept"/>
</dbReference>
<evidence type="ECO:0000256" key="12">
    <source>
        <dbReference type="ARBA" id="ARBA00023316"/>
    </source>
</evidence>
<dbReference type="UniPathway" id="UPA00219"/>
<evidence type="ECO:0000256" key="14">
    <source>
        <dbReference type="ARBA" id="ARBA00049902"/>
    </source>
</evidence>
<evidence type="ECO:0000256" key="13">
    <source>
        <dbReference type="ARBA" id="ARBA00034000"/>
    </source>
</evidence>
<keyword evidence="4" id="KW-0121">Carboxypeptidase</keyword>
<dbReference type="Pfam" id="PF00905">
    <property type="entry name" value="Transpeptidase"/>
    <property type="match status" value="1"/>
</dbReference>
<dbReference type="Pfam" id="PF00912">
    <property type="entry name" value="Transgly"/>
    <property type="match status" value="1"/>
</dbReference>
<dbReference type="PANTHER" id="PTHR32282">
    <property type="entry name" value="BINDING PROTEIN TRANSPEPTIDASE, PUTATIVE-RELATED"/>
    <property type="match status" value="1"/>
</dbReference>
<feature type="domain" description="Glycosyl transferase family 51" evidence="17">
    <location>
        <begin position="116"/>
        <end position="280"/>
    </location>
</feature>
<dbReference type="InterPro" id="IPR012338">
    <property type="entry name" value="Beta-lactam/transpept-like"/>
</dbReference>
<dbReference type="STRING" id="582667.SAMN05192568_100679"/>
<dbReference type="OrthoDB" id="9766909at2"/>
<keyword evidence="6" id="KW-0328">Glycosyltransferase</keyword>
<dbReference type="GO" id="GO:0008955">
    <property type="term" value="F:peptidoglycan glycosyltransferase activity"/>
    <property type="evidence" value="ECO:0007669"/>
    <property type="project" value="UniProtKB-EC"/>
</dbReference>
<evidence type="ECO:0000256" key="11">
    <source>
        <dbReference type="ARBA" id="ARBA00023268"/>
    </source>
</evidence>
<evidence type="ECO:0000256" key="7">
    <source>
        <dbReference type="ARBA" id="ARBA00022679"/>
    </source>
</evidence>
<evidence type="ECO:0000256" key="9">
    <source>
        <dbReference type="ARBA" id="ARBA00022960"/>
    </source>
</evidence>
<keyword evidence="11" id="KW-0511">Multifunctional enzyme</keyword>
<protein>
    <submittedName>
        <fullName evidence="18">Penicillin-binding protein 1A</fullName>
    </submittedName>
</protein>
<evidence type="ECO:0000256" key="15">
    <source>
        <dbReference type="SAM" id="MobiDB-lite"/>
    </source>
</evidence>
<dbReference type="InterPro" id="IPR023346">
    <property type="entry name" value="Lysozyme-like_dom_sf"/>
</dbReference>
<dbReference type="Gene3D" id="1.10.3810.10">
    <property type="entry name" value="Biosynthetic peptidoglycan transglycosylase-like"/>
    <property type="match status" value="1"/>
</dbReference>
<dbReference type="SUPFAM" id="SSF53955">
    <property type="entry name" value="Lysozyme-like"/>
    <property type="match status" value="1"/>
</dbReference>
<dbReference type="GO" id="GO:0008658">
    <property type="term" value="F:penicillin binding"/>
    <property type="evidence" value="ECO:0007669"/>
    <property type="project" value="InterPro"/>
</dbReference>
<dbReference type="GO" id="GO:0009252">
    <property type="term" value="P:peptidoglycan biosynthetic process"/>
    <property type="evidence" value="ECO:0007669"/>
    <property type="project" value="UniProtKB-UniPathway"/>
</dbReference>
<comment type="similarity">
    <text evidence="3">In the N-terminal section; belongs to the glycosyltransferase 51 family.</text>
</comment>
<evidence type="ECO:0000313" key="19">
    <source>
        <dbReference type="Proteomes" id="UP000199048"/>
    </source>
</evidence>
<evidence type="ECO:0000313" key="18">
    <source>
        <dbReference type="EMBL" id="SFL52370.1"/>
    </source>
</evidence>
<comment type="pathway">
    <text evidence="1">Cell wall biogenesis; peptidoglycan biosynthesis.</text>
</comment>
<dbReference type="EMBL" id="FOTK01000006">
    <property type="protein sequence ID" value="SFL52370.1"/>
    <property type="molecule type" value="Genomic_DNA"/>
</dbReference>
<evidence type="ECO:0000259" key="17">
    <source>
        <dbReference type="Pfam" id="PF00912"/>
    </source>
</evidence>
<keyword evidence="19" id="KW-1185">Reference proteome</keyword>
<dbReference type="NCBIfam" id="TIGR02074">
    <property type="entry name" value="PBP_1a_fam"/>
    <property type="match status" value="1"/>
</dbReference>
<dbReference type="FunFam" id="1.10.3810.10:FF:000001">
    <property type="entry name" value="Penicillin-binding protein 1A"/>
    <property type="match status" value="1"/>
</dbReference>
<keyword evidence="9" id="KW-0133">Cell shape</keyword>
<dbReference type="GO" id="GO:0030288">
    <property type="term" value="C:outer membrane-bounded periplasmic space"/>
    <property type="evidence" value="ECO:0007669"/>
    <property type="project" value="TreeGrafter"/>
</dbReference>
<evidence type="ECO:0000259" key="16">
    <source>
        <dbReference type="Pfam" id="PF00905"/>
    </source>
</evidence>
<evidence type="ECO:0000256" key="4">
    <source>
        <dbReference type="ARBA" id="ARBA00022645"/>
    </source>
</evidence>
<dbReference type="PANTHER" id="PTHR32282:SF33">
    <property type="entry name" value="PEPTIDOGLYCAN GLYCOSYLTRANSFERASE"/>
    <property type="match status" value="1"/>
</dbReference>
<evidence type="ECO:0000256" key="1">
    <source>
        <dbReference type="ARBA" id="ARBA00004752"/>
    </source>
</evidence>
<proteinExistence type="inferred from homology"/>
<evidence type="ECO:0000256" key="6">
    <source>
        <dbReference type="ARBA" id="ARBA00022676"/>
    </source>
</evidence>
<evidence type="ECO:0000256" key="10">
    <source>
        <dbReference type="ARBA" id="ARBA00022984"/>
    </source>
</evidence>
<dbReference type="InterPro" id="IPR001264">
    <property type="entry name" value="Glyco_trans_51"/>
</dbReference>
<dbReference type="AlphaFoldDB" id="A0A1I4IDE1"/>
<evidence type="ECO:0000256" key="5">
    <source>
        <dbReference type="ARBA" id="ARBA00022670"/>
    </source>
</evidence>
<keyword evidence="10" id="KW-0573">Peptidoglycan synthesis</keyword>
<dbReference type="GO" id="GO:0071555">
    <property type="term" value="P:cell wall organization"/>
    <property type="evidence" value="ECO:0007669"/>
    <property type="project" value="UniProtKB-KW"/>
</dbReference>
<feature type="region of interest" description="Disordered" evidence="15">
    <location>
        <begin position="657"/>
        <end position="690"/>
    </location>
</feature>
<evidence type="ECO:0000256" key="8">
    <source>
        <dbReference type="ARBA" id="ARBA00022801"/>
    </source>
</evidence>
<dbReference type="RefSeq" id="WP_092038853.1">
    <property type="nucleotide sequence ID" value="NZ_FOTK01000006.1"/>
</dbReference>
<organism evidence="18 19">
    <name type="scientific">Methylobacterium pseudosasicola</name>
    <dbReference type="NCBI Taxonomy" id="582667"/>
    <lineage>
        <taxon>Bacteria</taxon>
        <taxon>Pseudomonadati</taxon>
        <taxon>Pseudomonadota</taxon>
        <taxon>Alphaproteobacteria</taxon>
        <taxon>Hyphomicrobiales</taxon>
        <taxon>Methylobacteriaceae</taxon>
        <taxon>Methylobacterium</taxon>
    </lineage>
</organism>
<dbReference type="GO" id="GO:0009002">
    <property type="term" value="F:serine-type D-Ala-D-Ala carboxypeptidase activity"/>
    <property type="evidence" value="ECO:0007669"/>
    <property type="project" value="UniProtKB-EC"/>
</dbReference>
<sequence length="766" mass="82727">MRLPTLTEIKIRIERAALAFDAWVNASLYDSGRSTGAAYERFQRVMSRFAVHGWKRFALDLTSEAVTLGAGGAVLLLAFAQPAFQLTSDNWLKQQDLAVTFLDRYGMEVGRRGIKHDDSLKLDEFPDIMIKALVSTEDRRFYEHWGIDPIGTLRALVNNSRGGGGTQGGSSITQQLAKNLFLTNERSLERKINEAFLALWLESHLTKNEILKLYLDRAYMGGGTFGAVAAADYYFGKPLKDISLAEAAMLAGLFKAPTKYAPHVNLPAARARAADVLHNMVEAGFVTEGQIQTALRNPATPVTRTRDITADYYLDWAFGEIKAMADAGKLRSDRVLTVKTPLDLAIQKRADDVVADILRKSGDAFDVDEAAMVILDPDGALRAMVGGADYGESQFNRATDALRQPGSSFKPYVYSAALASGLFKPETVVVDSPVCIGNWCPQNYGRSYSGRVPMWLAVAKSINTIPIKISIALGKAMGISHEARAAKAGRAKIIETAHRMGITSNLIDTVSMPIGSDEVTVIDQAAGYAVFANGGFKAKPYAAMEVKNSSGEVIYRHADEPPDRVLSPQVVADMNFMLNKVVEEGTGKRAQLEGVKVAGKSGTTNAYRDAWFVGYTGNYVGAVWFGNDDHTSTNKLTGGSLPAQLWHDVMEPAHQGIETKGLPGLKDNPRAAQQQASGGPTAPIDPNASAYGKLSRRSFEVIGGLNGLFRTVERAPAGEARPDAGGGDKATQKTERKPGDRAAAPPAQPREVAEGARSVGGRIELR</sequence>